<dbReference type="PANTHER" id="PTHR30213:SF0">
    <property type="entry name" value="UPF0761 MEMBRANE PROTEIN YIHY"/>
    <property type="match status" value="1"/>
</dbReference>
<feature type="transmembrane region" description="Helical" evidence="6">
    <location>
        <begin position="143"/>
        <end position="165"/>
    </location>
</feature>
<evidence type="ECO:0000256" key="1">
    <source>
        <dbReference type="ARBA" id="ARBA00004651"/>
    </source>
</evidence>
<evidence type="ECO:0000256" key="2">
    <source>
        <dbReference type="ARBA" id="ARBA00022475"/>
    </source>
</evidence>
<keyword evidence="4 6" id="KW-1133">Transmembrane helix</keyword>
<proteinExistence type="predicted"/>
<keyword evidence="2" id="KW-1003">Cell membrane</keyword>
<feature type="transmembrane region" description="Helical" evidence="6">
    <location>
        <begin position="244"/>
        <end position="268"/>
    </location>
</feature>
<evidence type="ECO:0000256" key="4">
    <source>
        <dbReference type="ARBA" id="ARBA00022989"/>
    </source>
</evidence>
<keyword evidence="5 6" id="KW-0472">Membrane</keyword>
<dbReference type="Proteomes" id="UP000823936">
    <property type="component" value="Unassembled WGS sequence"/>
</dbReference>
<evidence type="ECO:0000313" key="7">
    <source>
        <dbReference type="EMBL" id="HIV98492.1"/>
    </source>
</evidence>
<organism evidence="7 8">
    <name type="scientific">Candidatus Ornithospirochaeta avicola</name>
    <dbReference type="NCBI Taxonomy" id="2840896"/>
    <lineage>
        <taxon>Bacteria</taxon>
        <taxon>Pseudomonadati</taxon>
        <taxon>Spirochaetota</taxon>
        <taxon>Spirochaetia</taxon>
        <taxon>Spirochaetales</taxon>
        <taxon>Spirochaetaceae</taxon>
        <taxon>Spirochaetaceae incertae sedis</taxon>
        <taxon>Candidatus Ornithospirochaeta</taxon>
    </lineage>
</organism>
<evidence type="ECO:0000256" key="3">
    <source>
        <dbReference type="ARBA" id="ARBA00022692"/>
    </source>
</evidence>
<feature type="transmembrane region" description="Helical" evidence="6">
    <location>
        <begin position="185"/>
        <end position="206"/>
    </location>
</feature>
<dbReference type="InterPro" id="IPR017039">
    <property type="entry name" value="Virul_fac_BrkB"/>
</dbReference>
<reference evidence="7" key="2">
    <citation type="submission" date="2021-04" db="EMBL/GenBank/DDBJ databases">
        <authorList>
            <person name="Gilroy R."/>
        </authorList>
    </citation>
    <scope>NUCLEOTIDE SEQUENCE</scope>
    <source>
        <strain evidence="7">Gambia11-129</strain>
    </source>
</reference>
<feature type="transmembrane region" description="Helical" evidence="6">
    <location>
        <begin position="98"/>
        <end position="122"/>
    </location>
</feature>
<feature type="transmembrane region" description="Helical" evidence="6">
    <location>
        <begin position="218"/>
        <end position="238"/>
    </location>
</feature>
<evidence type="ECO:0000256" key="5">
    <source>
        <dbReference type="ARBA" id="ARBA00023136"/>
    </source>
</evidence>
<evidence type="ECO:0000256" key="6">
    <source>
        <dbReference type="SAM" id="Phobius"/>
    </source>
</evidence>
<dbReference type="AlphaFoldDB" id="A0A9D1PSF8"/>
<dbReference type="NCBIfam" id="TIGR00765">
    <property type="entry name" value="yihY_not_rbn"/>
    <property type="match status" value="1"/>
</dbReference>
<accession>A0A9D1PSF8</accession>
<reference evidence="7" key="1">
    <citation type="journal article" date="2021" name="PeerJ">
        <title>Extensive microbial diversity within the chicken gut microbiome revealed by metagenomics and culture.</title>
        <authorList>
            <person name="Gilroy R."/>
            <person name="Ravi A."/>
            <person name="Getino M."/>
            <person name="Pursley I."/>
            <person name="Horton D.L."/>
            <person name="Alikhan N.F."/>
            <person name="Baker D."/>
            <person name="Gharbi K."/>
            <person name="Hall N."/>
            <person name="Watson M."/>
            <person name="Adriaenssens E.M."/>
            <person name="Foster-Nyarko E."/>
            <person name="Jarju S."/>
            <person name="Secka A."/>
            <person name="Antonio M."/>
            <person name="Oren A."/>
            <person name="Chaudhuri R.R."/>
            <person name="La Ragione R."/>
            <person name="Hildebrand F."/>
            <person name="Pallen M.J."/>
        </authorList>
    </citation>
    <scope>NUCLEOTIDE SEQUENCE</scope>
    <source>
        <strain evidence="7">Gambia11-129</strain>
    </source>
</reference>
<protein>
    <submittedName>
        <fullName evidence="7">YihY/virulence factor BrkB family protein</fullName>
    </submittedName>
</protein>
<feature type="transmembrane region" description="Helical" evidence="6">
    <location>
        <begin position="48"/>
        <end position="78"/>
    </location>
</feature>
<sequence length="418" mass="46502">MNNNKEKGILAKAQAWWSDYFHVLALAFRRMGRDNINIMASGMVYSTLIALVPTVTFLFFILSAFGALDSFIAFLIHFLSDNLMVENAEDLVAALKSYTGNAMSLGIVGFVTFAITSILLVNKAYTVINRIFRTSPRTSTLRRFTTFLTFLVVLAFLILLLVAIQSKIAGSVRSAIGYAERSKTIWENLVLVGSIWGILFSLIKFLPNAKIRKTSASIGATSGMVAIIISSAVFTFFINTSVNYSIIYGSLASILFALLYFYILWYLIMMSAEIAYVHQFRPDKGLIKGHPESPLSQITEGINLVLLVSDRYKSGGGAMNERELVRKLAVPQSRLYGYINCLEDGGIIMSVNNNHTAFIPSRPLDRIYLKEIIQVLYGLENKMNEDISTVGEAIAIELASRGVKDMENLNVENLLERV</sequence>
<keyword evidence="3 6" id="KW-0812">Transmembrane</keyword>
<name>A0A9D1PSF8_9SPIO</name>
<dbReference type="Pfam" id="PF03631">
    <property type="entry name" value="Virul_fac_BrkB"/>
    <property type="match status" value="1"/>
</dbReference>
<gene>
    <name evidence="7" type="ORF">IAB12_01775</name>
</gene>
<dbReference type="GO" id="GO:0005886">
    <property type="term" value="C:plasma membrane"/>
    <property type="evidence" value="ECO:0007669"/>
    <property type="project" value="UniProtKB-SubCell"/>
</dbReference>
<evidence type="ECO:0000313" key="8">
    <source>
        <dbReference type="Proteomes" id="UP000823936"/>
    </source>
</evidence>
<dbReference type="EMBL" id="DXHU01000006">
    <property type="protein sequence ID" value="HIV98492.1"/>
    <property type="molecule type" value="Genomic_DNA"/>
</dbReference>
<comment type="caution">
    <text evidence="7">The sequence shown here is derived from an EMBL/GenBank/DDBJ whole genome shotgun (WGS) entry which is preliminary data.</text>
</comment>
<dbReference type="PANTHER" id="PTHR30213">
    <property type="entry name" value="INNER MEMBRANE PROTEIN YHJD"/>
    <property type="match status" value="1"/>
</dbReference>
<comment type="subcellular location">
    <subcellularLocation>
        <location evidence="1">Cell membrane</location>
        <topology evidence="1">Multi-pass membrane protein</topology>
    </subcellularLocation>
</comment>